<dbReference type="AlphaFoldDB" id="A0A1D7XGI8"/>
<organism evidence="1 2">
    <name type="scientific">Clostridium taeniosporum</name>
    <dbReference type="NCBI Taxonomy" id="394958"/>
    <lineage>
        <taxon>Bacteria</taxon>
        <taxon>Bacillati</taxon>
        <taxon>Bacillota</taxon>
        <taxon>Clostridia</taxon>
        <taxon>Eubacteriales</taxon>
        <taxon>Clostridiaceae</taxon>
        <taxon>Clostridium</taxon>
    </lineage>
</organism>
<evidence type="ECO:0000313" key="2">
    <source>
        <dbReference type="Proteomes" id="UP000094652"/>
    </source>
</evidence>
<sequence>MDKEIVVSITLYGEVEYKNNWIDWYEYCKRVIERLGHKPNYISIESDSIKSNKVLSLDKNERKVIKSINNDTNIKWLSVYSLPNNFITASFDYNILFTRNNKYLSIIMNKKLYSKLDVDSTLSELRKFIKLKHGEIYEMHRDESPLLYASGLNEASDFDTLKIIKKL</sequence>
<dbReference type="Proteomes" id="UP000094652">
    <property type="component" value="Chromosome"/>
</dbReference>
<accession>A0A1D7XGI8</accession>
<name>A0A1D7XGI8_9CLOT</name>
<keyword evidence="2" id="KW-1185">Reference proteome</keyword>
<dbReference type="RefSeq" id="WP_069678636.1">
    <property type="nucleotide sequence ID" value="NZ_CP017253.2"/>
</dbReference>
<proteinExistence type="predicted"/>
<dbReference type="STRING" id="394958.BGI42_01460"/>
<dbReference type="OrthoDB" id="1910123at2"/>
<dbReference type="EMBL" id="CP017253">
    <property type="protein sequence ID" value="AOR22475.1"/>
    <property type="molecule type" value="Genomic_DNA"/>
</dbReference>
<reference evidence="2" key="1">
    <citation type="submission" date="2016-09" db="EMBL/GenBank/DDBJ databases">
        <title>Genomics of Clostridium taeniosporum, an organism which forms endospores with ribbon-like appendages.</title>
        <authorList>
            <person name="Walker J.R."/>
        </authorList>
    </citation>
    <scope>NUCLEOTIDE SEQUENCE [LARGE SCALE GENOMIC DNA]</scope>
    <source>
        <strain evidence="2">1/k</strain>
    </source>
</reference>
<dbReference type="KEGG" id="ctae:BGI42_01460"/>
<protein>
    <submittedName>
        <fullName evidence="1">Uncharacterized protein</fullName>
    </submittedName>
</protein>
<gene>
    <name evidence="1" type="ORF">BGI42_01460</name>
</gene>
<evidence type="ECO:0000313" key="1">
    <source>
        <dbReference type="EMBL" id="AOR22475.1"/>
    </source>
</evidence>